<reference evidence="3" key="1">
    <citation type="submission" date="2018-11" db="EMBL/GenBank/DDBJ databases">
        <authorList>
            <person name="Alioto T."/>
            <person name="Alioto T."/>
        </authorList>
    </citation>
    <scope>NUCLEOTIDE SEQUENCE</scope>
</reference>
<dbReference type="SUPFAM" id="SSF53300">
    <property type="entry name" value="vWA-like"/>
    <property type="match status" value="1"/>
</dbReference>
<dbReference type="Proteomes" id="UP000596742">
    <property type="component" value="Unassembled WGS sequence"/>
</dbReference>
<dbReference type="SMART" id="SM00327">
    <property type="entry name" value="VWA"/>
    <property type="match status" value="1"/>
</dbReference>
<evidence type="ECO:0000313" key="3">
    <source>
        <dbReference type="EMBL" id="VDI45388.1"/>
    </source>
</evidence>
<proteinExistence type="predicted"/>
<dbReference type="PANTHER" id="PTHR24020">
    <property type="entry name" value="COLLAGEN ALPHA"/>
    <property type="match status" value="1"/>
</dbReference>
<dbReference type="PANTHER" id="PTHR24020:SF87">
    <property type="entry name" value="COLLAGEN ALPHA-1(VI) CHAIN-LIKE"/>
    <property type="match status" value="1"/>
</dbReference>
<sequence>MRILIANLICLLLVVKPSLQLIDTKADVLFILDMSGSVGKDNFQTVKNTAANIAGQFTISKTHTQVGVDVFSSNVKTEIKLRSLNLIQLLKHFIKQIPYVGGGTKTYDALDHARKSSFTKKNGDRAGIQNIALVMTDGGSDNQKRTCEAARRLRAAGEGVIIFSIPIGNNVNQNEIECIEDDATFRFAAKSFGALKKPSFRQSIAKMISKVTSQG</sequence>
<dbReference type="EMBL" id="UYJE01006363">
    <property type="protein sequence ID" value="VDI45388.1"/>
    <property type="molecule type" value="Genomic_DNA"/>
</dbReference>
<dbReference type="Gene3D" id="3.40.50.410">
    <property type="entry name" value="von Willebrand factor, type A domain"/>
    <property type="match status" value="1"/>
</dbReference>
<feature type="signal peptide" evidence="1">
    <location>
        <begin position="1"/>
        <end position="20"/>
    </location>
</feature>
<organism evidence="3 4">
    <name type="scientific">Mytilus galloprovincialis</name>
    <name type="common">Mediterranean mussel</name>
    <dbReference type="NCBI Taxonomy" id="29158"/>
    <lineage>
        <taxon>Eukaryota</taxon>
        <taxon>Metazoa</taxon>
        <taxon>Spiralia</taxon>
        <taxon>Lophotrochozoa</taxon>
        <taxon>Mollusca</taxon>
        <taxon>Bivalvia</taxon>
        <taxon>Autobranchia</taxon>
        <taxon>Pteriomorphia</taxon>
        <taxon>Mytilida</taxon>
        <taxon>Mytiloidea</taxon>
        <taxon>Mytilidae</taxon>
        <taxon>Mytilinae</taxon>
        <taxon>Mytilus</taxon>
    </lineage>
</organism>
<dbReference type="CDD" id="cd01450">
    <property type="entry name" value="vWFA_subfamily_ECM"/>
    <property type="match status" value="1"/>
</dbReference>
<evidence type="ECO:0000259" key="2">
    <source>
        <dbReference type="PROSITE" id="PS50234"/>
    </source>
</evidence>
<evidence type="ECO:0000256" key="1">
    <source>
        <dbReference type="SAM" id="SignalP"/>
    </source>
</evidence>
<keyword evidence="4" id="KW-1185">Reference proteome</keyword>
<keyword evidence="1" id="KW-0732">Signal</keyword>
<dbReference type="InterPro" id="IPR002035">
    <property type="entry name" value="VWF_A"/>
</dbReference>
<evidence type="ECO:0000313" key="4">
    <source>
        <dbReference type="Proteomes" id="UP000596742"/>
    </source>
</evidence>
<dbReference type="AlphaFoldDB" id="A0A8B6F6M3"/>
<dbReference type="Pfam" id="PF00092">
    <property type="entry name" value="VWA"/>
    <property type="match status" value="1"/>
</dbReference>
<feature type="domain" description="VWFA" evidence="2">
    <location>
        <begin position="27"/>
        <end position="204"/>
    </location>
</feature>
<dbReference type="PROSITE" id="PS50234">
    <property type="entry name" value="VWFA"/>
    <property type="match status" value="1"/>
</dbReference>
<dbReference type="InterPro" id="IPR050525">
    <property type="entry name" value="ECM_Assembly_Org"/>
</dbReference>
<comment type="caution">
    <text evidence="3">The sequence shown here is derived from an EMBL/GenBank/DDBJ whole genome shotgun (WGS) entry which is preliminary data.</text>
</comment>
<protein>
    <recommendedName>
        <fullName evidence="2">VWFA domain-containing protein</fullName>
    </recommendedName>
</protein>
<gene>
    <name evidence="3" type="ORF">MGAL_10B032836</name>
</gene>
<name>A0A8B6F6M3_MYTGA</name>
<accession>A0A8B6F6M3</accession>
<dbReference type="InterPro" id="IPR036465">
    <property type="entry name" value="vWFA_dom_sf"/>
</dbReference>
<dbReference type="OrthoDB" id="6132182at2759"/>
<dbReference type="PRINTS" id="PR00453">
    <property type="entry name" value="VWFADOMAIN"/>
</dbReference>
<feature type="chain" id="PRO_5032605569" description="VWFA domain-containing protein" evidence="1">
    <location>
        <begin position="21"/>
        <end position="215"/>
    </location>
</feature>